<dbReference type="EMBL" id="KV441010">
    <property type="protein sequence ID" value="OAD65527.1"/>
    <property type="molecule type" value="Genomic_DNA"/>
</dbReference>
<reference evidence="2" key="1">
    <citation type="submission" date="2015-06" db="EMBL/GenBank/DDBJ databases">
        <title>Expansion of signal transduction pathways in fungi by whole-genome duplication.</title>
        <authorList>
            <consortium name="DOE Joint Genome Institute"/>
            <person name="Corrochano L.M."/>
            <person name="Kuo A."/>
            <person name="Marcet-Houben M."/>
            <person name="Polaino S."/>
            <person name="Salamov A."/>
            <person name="Villalobos J.M."/>
            <person name="Alvarez M.I."/>
            <person name="Avalos J."/>
            <person name="Benito E.P."/>
            <person name="Benoit I."/>
            <person name="Burger G."/>
            <person name="Camino L.P."/>
            <person name="Canovas D."/>
            <person name="Cerda-Olmedo E."/>
            <person name="Cheng J.-F."/>
            <person name="Dominguez A."/>
            <person name="Elias M."/>
            <person name="Eslava A.P."/>
            <person name="Glaser F."/>
            <person name="Grimwood J."/>
            <person name="Gutierrez G."/>
            <person name="Heitman J."/>
            <person name="Henrissat B."/>
            <person name="Iturriaga E.A."/>
            <person name="Lang B.F."/>
            <person name="Lavin J.L."/>
            <person name="Lee S."/>
            <person name="Li W."/>
            <person name="Lindquist E."/>
            <person name="Lopez-Garcia S."/>
            <person name="Luque E.M."/>
            <person name="Marcos A.T."/>
            <person name="Martin J."/>
            <person name="McCluskey K."/>
            <person name="Medina H.R."/>
            <person name="Miralles-Duran A."/>
            <person name="Miyazaki A."/>
            <person name="Munoz-Torres E."/>
            <person name="Oguiza J.A."/>
            <person name="Ohm R."/>
            <person name="Olmedo M."/>
            <person name="Orejas M."/>
            <person name="Ortiz-Castellanos L."/>
            <person name="Pisabarro A.G."/>
            <person name="Rodriguez-Romero J."/>
            <person name="Ruiz-Herrera J."/>
            <person name="Ruiz-Vazquez R."/>
            <person name="Sanz C."/>
            <person name="Schackwitz W."/>
            <person name="Schmutz J."/>
            <person name="Shahriari M."/>
            <person name="Shelest E."/>
            <person name="Silva-Franco F."/>
            <person name="Soanes D."/>
            <person name="Syed K."/>
            <person name="Tagua V.G."/>
            <person name="Talbot N.J."/>
            <person name="Thon M."/>
            <person name="De vries R.P."/>
            <person name="Wiebenga A."/>
            <person name="Yadav J.S."/>
            <person name="Braun E.L."/>
            <person name="Baker S."/>
            <person name="Garre V."/>
            <person name="Horwitz B."/>
            <person name="Torres-Martinez S."/>
            <person name="Idnurm A."/>
            <person name="Herrera-Estrella A."/>
            <person name="Gabaldon T."/>
            <person name="Grigoriev I.V."/>
        </authorList>
    </citation>
    <scope>NUCLEOTIDE SEQUENCE [LARGE SCALE GENOMIC DNA]</scope>
    <source>
        <strain evidence="2">NRRL 1555(-)</strain>
    </source>
</reference>
<dbReference type="RefSeq" id="XP_018283567.1">
    <property type="nucleotide sequence ID" value="XM_018433148.1"/>
</dbReference>
<dbReference type="AlphaFoldDB" id="A0A167J953"/>
<evidence type="ECO:0000313" key="1">
    <source>
        <dbReference type="EMBL" id="OAD65527.1"/>
    </source>
</evidence>
<sequence>MPTSYSENEWFHSENEWKKWLEITEVRLLPALREKKWGFRWGFSWRFSLRLSWRFSRIAVESLVPF</sequence>
<dbReference type="GeneID" id="28994054"/>
<dbReference type="InParanoid" id="A0A167J953"/>
<protein>
    <submittedName>
        <fullName evidence="1">Uncharacterized protein</fullName>
    </submittedName>
</protein>
<name>A0A167J953_PHYB8</name>
<dbReference type="VEuPathDB" id="FungiDB:PHYBLDRAFT_153431"/>
<gene>
    <name evidence="1" type="ORF">PHYBLDRAFT_153431</name>
</gene>
<proteinExistence type="predicted"/>
<dbReference type="Proteomes" id="UP000077315">
    <property type="component" value="Unassembled WGS sequence"/>
</dbReference>
<accession>A0A167J953</accession>
<evidence type="ECO:0000313" key="2">
    <source>
        <dbReference type="Proteomes" id="UP000077315"/>
    </source>
</evidence>
<organism evidence="1 2">
    <name type="scientific">Phycomyces blakesleeanus (strain ATCC 8743b / DSM 1359 / FGSC 10004 / NBRC 33097 / NRRL 1555)</name>
    <dbReference type="NCBI Taxonomy" id="763407"/>
    <lineage>
        <taxon>Eukaryota</taxon>
        <taxon>Fungi</taxon>
        <taxon>Fungi incertae sedis</taxon>
        <taxon>Mucoromycota</taxon>
        <taxon>Mucoromycotina</taxon>
        <taxon>Mucoromycetes</taxon>
        <taxon>Mucorales</taxon>
        <taxon>Phycomycetaceae</taxon>
        <taxon>Phycomyces</taxon>
    </lineage>
</organism>
<keyword evidence="2" id="KW-1185">Reference proteome</keyword>